<comment type="caution">
    <text evidence="4">The sequence shown here is derived from an EMBL/GenBank/DDBJ whole genome shotgun (WGS) entry which is preliminary data.</text>
</comment>
<keyword evidence="1" id="KW-0677">Repeat</keyword>
<protein>
    <submittedName>
        <fullName evidence="4">Uncharacterized protein</fullName>
    </submittedName>
</protein>
<evidence type="ECO:0000313" key="4">
    <source>
        <dbReference type="EMBL" id="KAL1515062.1"/>
    </source>
</evidence>
<dbReference type="Gene3D" id="3.40.50.150">
    <property type="entry name" value="Vaccinia Virus protein VP39"/>
    <property type="match status" value="2"/>
</dbReference>
<keyword evidence="2" id="KW-0802">TPR repeat</keyword>
<evidence type="ECO:0000313" key="5">
    <source>
        <dbReference type="Proteomes" id="UP001515480"/>
    </source>
</evidence>
<sequence>MPRDVKKQLRPLAPLDDEVHEVIADALDTRYKSKETAEEDIKEAFHKIPRENIESVALVLRDMANEAAKAERWDEAVEHYTSVLAAHPADHEVLANRSLAYLRLQKGPEALQDAALCVNLKPDWAKGFYRLGCALELCKEWKDSAAVFAKVVEMEPGNVEAAGRLIKAREMLQMVMNVERVQDPLWMQKPEPEKTALQKKTEEAAALNDSAMNALREELGKCSFDPELCSRRLSPDDKWFADSLMAKGLAAHLSAHSAVLAPRQQLEALLDRERSDAYADIIRTAVPQLIPRGQAGVVLHFGSAMGLLPLLSMEAGANKVYVVEPHGFLAKLAHAHVQRHTLITFEQENWARLPMNVGLAERTKQEPPPTHPPPPLHPRPFPSPQPPLPFTATYTSPAYLSCITAPQAAGICFKNGQYERAIAMYTEALPATDRTPELKANLLCNRALCYLKLGEPESALADAKAASSALPEFSKAHYRAAQAFEALGRIREARFKLTEVIKHSKHHKNADAEKMLAELEGRQDAPKATVPVGQGAGARAARRALIREDRAQRMTVQEVNDALTSRCEHFSILHKPWDKIRMHHELHQKPDLVVCHNIDYALLGQNLIGAINNLKKEECLRPNAIILPAAARVWVMAVEVLTDTGLPVHMDAISSSFWSPIARPIDMDDHFYRRTIKPLSKPALALAFDFRATAPQIKWEEKFEMELSIIADGSCNAVVFWHECQMGPHGTLSSAPRAAAAAGATRTSLGQALQFLPKAAVEHDDGDGRLRLVASHNRSRIRFTHAGKGPEPPRRGLIVQYQYLASQDGHHNRTLAAAMRKAIFSQPKNRNLLILHVGAGFGTQSIVAASARPECADHVVACEKSADLLAVAVAAARDNHVSERISFLQKDARNLKAHEDMKTKADLLILECIDHTLIGEGVLHYVQHLRGSYLKDDCRLIPVAGVMKGMLVELRTGELHGVDMTMCDAYRWQKEVRPIDMRKEDYTQLTEVFDIFVFDFAEDSPSQQVENMEIVISKDGIVSALVIWFDLILDEEIVVSTSPFGAPERTLGLGQGIVYLQPCEAKVKRGSTLPLVAATNGVELAFTIDEDKMTRKSEVELLPHTRFDPRWEGARANLDDQWKKILQNLSYNPKELVHLQEAVMRLAAQPNAFGIDASVAERCALTFLSE</sequence>
<evidence type="ECO:0000256" key="2">
    <source>
        <dbReference type="ARBA" id="ARBA00022803"/>
    </source>
</evidence>
<feature type="compositionally biased region" description="Pro residues" evidence="3">
    <location>
        <begin position="366"/>
        <end position="387"/>
    </location>
</feature>
<dbReference type="Gene3D" id="2.70.160.11">
    <property type="entry name" value="Hnrnp arginine n-methyltransferase1"/>
    <property type="match status" value="2"/>
</dbReference>
<name>A0AB34J6K5_PRYPA</name>
<dbReference type="Gene3D" id="1.25.40.10">
    <property type="entry name" value="Tetratricopeptide repeat domain"/>
    <property type="match status" value="2"/>
</dbReference>
<dbReference type="InterPro" id="IPR011990">
    <property type="entry name" value="TPR-like_helical_dom_sf"/>
</dbReference>
<dbReference type="InterPro" id="IPR029063">
    <property type="entry name" value="SAM-dependent_MTases_sf"/>
</dbReference>
<dbReference type="InterPro" id="IPR019734">
    <property type="entry name" value="TPR_rpt"/>
</dbReference>
<dbReference type="PANTHER" id="PTHR22904:SF523">
    <property type="entry name" value="STRESS-INDUCED-PHOSPHOPROTEIN 1"/>
    <property type="match status" value="1"/>
</dbReference>
<reference evidence="4 5" key="1">
    <citation type="journal article" date="2024" name="Science">
        <title>Giant polyketide synthase enzymes in the biosynthesis of giant marine polyether toxins.</title>
        <authorList>
            <person name="Fallon T.R."/>
            <person name="Shende V.V."/>
            <person name="Wierzbicki I.H."/>
            <person name="Pendleton A.L."/>
            <person name="Watervoot N.F."/>
            <person name="Auber R.P."/>
            <person name="Gonzalez D.J."/>
            <person name="Wisecaver J.H."/>
            <person name="Moore B.S."/>
        </authorList>
    </citation>
    <scope>NUCLEOTIDE SEQUENCE [LARGE SCALE GENOMIC DNA]</scope>
    <source>
        <strain evidence="4 5">12B1</strain>
    </source>
</reference>
<dbReference type="SMART" id="SM00028">
    <property type="entry name" value="TPR"/>
    <property type="match status" value="5"/>
</dbReference>
<accession>A0AB34J6K5</accession>
<proteinExistence type="predicted"/>
<dbReference type="PANTHER" id="PTHR22904">
    <property type="entry name" value="TPR REPEAT CONTAINING PROTEIN"/>
    <property type="match status" value="1"/>
</dbReference>
<dbReference type="GO" id="GO:0051879">
    <property type="term" value="F:Hsp90 protein binding"/>
    <property type="evidence" value="ECO:0007669"/>
    <property type="project" value="TreeGrafter"/>
</dbReference>
<evidence type="ECO:0000256" key="1">
    <source>
        <dbReference type="ARBA" id="ARBA00022737"/>
    </source>
</evidence>
<dbReference type="SUPFAM" id="SSF48452">
    <property type="entry name" value="TPR-like"/>
    <property type="match status" value="2"/>
</dbReference>
<feature type="region of interest" description="Disordered" evidence="3">
    <location>
        <begin position="362"/>
        <end position="387"/>
    </location>
</feature>
<organism evidence="4 5">
    <name type="scientific">Prymnesium parvum</name>
    <name type="common">Toxic golden alga</name>
    <dbReference type="NCBI Taxonomy" id="97485"/>
    <lineage>
        <taxon>Eukaryota</taxon>
        <taxon>Haptista</taxon>
        <taxon>Haptophyta</taxon>
        <taxon>Prymnesiophyceae</taxon>
        <taxon>Prymnesiales</taxon>
        <taxon>Prymnesiaceae</taxon>
        <taxon>Prymnesium</taxon>
    </lineage>
</organism>
<evidence type="ECO:0000256" key="3">
    <source>
        <dbReference type="SAM" id="MobiDB-lite"/>
    </source>
</evidence>
<keyword evidence="5" id="KW-1185">Reference proteome</keyword>
<dbReference type="SUPFAM" id="SSF53335">
    <property type="entry name" value="S-adenosyl-L-methionine-dependent methyltransferases"/>
    <property type="match status" value="3"/>
</dbReference>
<gene>
    <name evidence="4" type="ORF">AB1Y20_004127</name>
</gene>
<dbReference type="EMBL" id="JBGBPQ010000012">
    <property type="protein sequence ID" value="KAL1515062.1"/>
    <property type="molecule type" value="Genomic_DNA"/>
</dbReference>
<dbReference type="Proteomes" id="UP001515480">
    <property type="component" value="Unassembled WGS sequence"/>
</dbReference>
<dbReference type="AlphaFoldDB" id="A0AB34J6K5"/>